<organism evidence="2 3">
    <name type="scientific">Microscilla marina ATCC 23134</name>
    <dbReference type="NCBI Taxonomy" id="313606"/>
    <lineage>
        <taxon>Bacteria</taxon>
        <taxon>Pseudomonadati</taxon>
        <taxon>Bacteroidota</taxon>
        <taxon>Cytophagia</taxon>
        <taxon>Cytophagales</taxon>
        <taxon>Microscillaceae</taxon>
        <taxon>Microscilla</taxon>
    </lineage>
</organism>
<dbReference type="AlphaFoldDB" id="A1ZJD7"/>
<accession>A1ZJD7</accession>
<name>A1ZJD7_MICM2</name>
<keyword evidence="3" id="KW-1185">Reference proteome</keyword>
<evidence type="ECO:0000313" key="2">
    <source>
        <dbReference type="EMBL" id="EAY29673.1"/>
    </source>
</evidence>
<dbReference type="Proteomes" id="UP000004095">
    <property type="component" value="Unassembled WGS sequence"/>
</dbReference>
<evidence type="ECO:0000313" key="3">
    <source>
        <dbReference type="Proteomes" id="UP000004095"/>
    </source>
</evidence>
<keyword evidence="1" id="KW-1133">Transmembrane helix</keyword>
<comment type="caution">
    <text evidence="2">The sequence shown here is derived from an EMBL/GenBank/DDBJ whole genome shotgun (WGS) entry which is preliminary data.</text>
</comment>
<proteinExistence type="predicted"/>
<gene>
    <name evidence="2" type="ORF">M23134_00557</name>
</gene>
<dbReference type="EMBL" id="AAWS01000010">
    <property type="protein sequence ID" value="EAY29673.1"/>
    <property type="molecule type" value="Genomic_DNA"/>
</dbReference>
<sequence>MTLWEIQIFKGANLIVFFILKILKRGKARKKQNSIIN</sequence>
<feature type="transmembrane region" description="Helical" evidence="1">
    <location>
        <begin position="6"/>
        <end position="23"/>
    </location>
</feature>
<protein>
    <submittedName>
        <fullName evidence="2">Uncharacterized protein</fullName>
    </submittedName>
</protein>
<keyword evidence="1" id="KW-0472">Membrane</keyword>
<evidence type="ECO:0000256" key="1">
    <source>
        <dbReference type="SAM" id="Phobius"/>
    </source>
</evidence>
<reference evidence="2 3" key="1">
    <citation type="submission" date="2007-01" db="EMBL/GenBank/DDBJ databases">
        <authorList>
            <person name="Haygood M."/>
            <person name="Podell S."/>
            <person name="Anderson C."/>
            <person name="Hopkinson B."/>
            <person name="Roe K."/>
            <person name="Barbeau K."/>
            <person name="Gaasterland T."/>
            <person name="Ferriera S."/>
            <person name="Johnson J."/>
            <person name="Kravitz S."/>
            <person name="Beeson K."/>
            <person name="Sutton G."/>
            <person name="Rogers Y.-H."/>
            <person name="Friedman R."/>
            <person name="Frazier M."/>
            <person name="Venter J.C."/>
        </authorList>
    </citation>
    <scope>NUCLEOTIDE SEQUENCE [LARGE SCALE GENOMIC DNA]</scope>
    <source>
        <strain evidence="2 3">ATCC 23134</strain>
    </source>
</reference>
<keyword evidence="1" id="KW-0812">Transmembrane</keyword>